<evidence type="ECO:0000256" key="2">
    <source>
        <dbReference type="ARBA" id="ARBA00022614"/>
    </source>
</evidence>
<dbReference type="Gramene" id="TraesWEE_scaffold_041524_01G000100.1">
    <property type="protein sequence ID" value="TraesWEE_scaffold_041524_01G000100.1"/>
    <property type="gene ID" value="TraesWEE_scaffold_041524_01G000100"/>
</dbReference>
<dbReference type="InterPro" id="IPR003591">
    <property type="entry name" value="Leu-rich_rpt_typical-subtyp"/>
</dbReference>
<keyword evidence="9" id="KW-0325">Glycoprotein</keyword>
<dbReference type="Gene3D" id="3.80.10.10">
    <property type="entry name" value="Ribonuclease Inhibitor"/>
    <property type="match status" value="3"/>
</dbReference>
<reference evidence="13" key="2">
    <citation type="submission" date="2018-10" db="UniProtKB">
        <authorList>
            <consortium name="EnsemblPlants"/>
        </authorList>
    </citation>
    <scope>IDENTIFICATION</scope>
</reference>
<dbReference type="OrthoDB" id="682222at2759"/>
<evidence type="ECO:0000256" key="9">
    <source>
        <dbReference type="ARBA" id="ARBA00023180"/>
    </source>
</evidence>
<keyword evidence="14" id="KW-1185">Reference proteome</keyword>
<dbReference type="InterPro" id="IPR001611">
    <property type="entry name" value="Leu-rich_rpt"/>
</dbReference>
<evidence type="ECO:0000256" key="10">
    <source>
        <dbReference type="SAM" id="Phobius"/>
    </source>
</evidence>
<dbReference type="Proteomes" id="UP000019116">
    <property type="component" value="Chromosome 4B"/>
</dbReference>
<dbReference type="Pfam" id="PF00560">
    <property type="entry name" value="LRR_1"/>
    <property type="match status" value="2"/>
</dbReference>
<dbReference type="GO" id="GO:0004675">
    <property type="term" value="F:transmembrane receptor protein serine/threonine kinase activity"/>
    <property type="evidence" value="ECO:0000318"/>
    <property type="project" value="GO_Central"/>
</dbReference>
<evidence type="ECO:0000259" key="12">
    <source>
        <dbReference type="Pfam" id="PF08263"/>
    </source>
</evidence>
<keyword evidence="8" id="KW-0675">Receptor</keyword>
<dbReference type="Gramene" id="TraesCLE_scaffold_006294_01G000700.1">
    <property type="protein sequence ID" value="TraesCLE_scaffold_006294_01G000700.1"/>
    <property type="gene ID" value="TraesCLE_scaffold_006294_01G000700"/>
</dbReference>
<dbReference type="PANTHER" id="PTHR47986:SF32">
    <property type="entry name" value="LEUCINE-RICH REPEAT-CONTAINING N-TERMINAL PLANT-TYPE DOMAIN-CONTAINING PROTEIN"/>
    <property type="match status" value="1"/>
</dbReference>
<evidence type="ECO:0000256" key="6">
    <source>
        <dbReference type="ARBA" id="ARBA00022989"/>
    </source>
</evidence>
<dbReference type="Gramene" id="TraesCS4B02G035100.1">
    <property type="protein sequence ID" value="TraesCS4B02G035100.1"/>
    <property type="gene ID" value="TraesCS4B02G035100"/>
</dbReference>
<dbReference type="Gramene" id="TraesCAD_scaffold_027874_01G000500.1">
    <property type="protein sequence ID" value="TraesCAD_scaffold_027874_01G000500.1"/>
    <property type="gene ID" value="TraesCAD_scaffold_027874_01G000500"/>
</dbReference>
<dbReference type="OMA" id="EDAAYMH"/>
<evidence type="ECO:0000256" key="8">
    <source>
        <dbReference type="ARBA" id="ARBA00023170"/>
    </source>
</evidence>
<keyword evidence="7 10" id="KW-0472">Membrane</keyword>
<dbReference type="SMART" id="SM00369">
    <property type="entry name" value="LRR_TYP"/>
    <property type="match status" value="2"/>
</dbReference>
<dbReference type="SMR" id="A0A3B6IJR1"/>
<dbReference type="Gramene" id="TraesCS4B03G0077600.1">
    <property type="protein sequence ID" value="TraesCS4B03G0077600.1.CDS"/>
    <property type="gene ID" value="TraesCS4B03G0077600"/>
</dbReference>
<dbReference type="GO" id="GO:0007165">
    <property type="term" value="P:signal transduction"/>
    <property type="evidence" value="ECO:0000318"/>
    <property type="project" value="GO_Central"/>
</dbReference>
<feature type="domain" description="Leucine-rich repeat-containing N-terminal plant-type" evidence="12">
    <location>
        <begin position="316"/>
        <end position="354"/>
    </location>
</feature>
<proteinExistence type="predicted"/>
<evidence type="ECO:0000256" key="3">
    <source>
        <dbReference type="ARBA" id="ARBA00022692"/>
    </source>
</evidence>
<dbReference type="InterPro" id="IPR052422">
    <property type="entry name" value="Auxin_Ser/Thr_Kinase"/>
</dbReference>
<feature type="signal peptide" evidence="11">
    <location>
        <begin position="1"/>
        <end position="20"/>
    </location>
</feature>
<dbReference type="Gramene" id="TraesRN4B0100079000.1">
    <property type="protein sequence ID" value="TraesRN4B0100079000.1"/>
    <property type="gene ID" value="TraesRN4B0100079000"/>
</dbReference>
<evidence type="ECO:0000313" key="14">
    <source>
        <dbReference type="Proteomes" id="UP000019116"/>
    </source>
</evidence>
<dbReference type="InterPro" id="IPR032675">
    <property type="entry name" value="LRR_dom_sf"/>
</dbReference>
<keyword evidence="4 11" id="KW-0732">Signal</keyword>
<dbReference type="FunFam" id="3.80.10.10:FF:000129">
    <property type="entry name" value="Leucine-rich repeat receptor-like kinase"/>
    <property type="match status" value="1"/>
</dbReference>
<feature type="domain" description="Leucine-rich repeat-containing N-terminal plant-type" evidence="12">
    <location>
        <begin position="81"/>
        <end position="99"/>
    </location>
</feature>
<dbReference type="InterPro" id="IPR013210">
    <property type="entry name" value="LRR_N_plant-typ"/>
</dbReference>
<evidence type="ECO:0000256" key="7">
    <source>
        <dbReference type="ARBA" id="ARBA00023136"/>
    </source>
</evidence>
<reference evidence="13" key="1">
    <citation type="submission" date="2018-08" db="EMBL/GenBank/DDBJ databases">
        <authorList>
            <person name="Rossello M."/>
        </authorList>
    </citation>
    <scope>NUCLEOTIDE SEQUENCE [LARGE SCALE GENOMIC DNA]</scope>
    <source>
        <strain evidence="13">cv. Chinese Spring</strain>
    </source>
</reference>
<accession>A0A3B6IJR1</accession>
<dbReference type="SUPFAM" id="SSF52058">
    <property type="entry name" value="L domain-like"/>
    <property type="match status" value="1"/>
</dbReference>
<dbReference type="PANTHER" id="PTHR47986">
    <property type="entry name" value="OSJNBA0070M12.3 PROTEIN"/>
    <property type="match status" value="1"/>
</dbReference>
<name>A0A3B6IJR1_WHEAT</name>
<evidence type="ECO:0000256" key="5">
    <source>
        <dbReference type="ARBA" id="ARBA00022737"/>
    </source>
</evidence>
<dbReference type="GO" id="GO:0016020">
    <property type="term" value="C:membrane"/>
    <property type="evidence" value="ECO:0007669"/>
    <property type="project" value="UniProtKB-SubCell"/>
</dbReference>
<comment type="subcellular location">
    <subcellularLocation>
        <location evidence="1">Membrane</location>
        <topology evidence="1">Single-pass membrane protein</topology>
    </subcellularLocation>
</comment>
<evidence type="ECO:0000256" key="1">
    <source>
        <dbReference type="ARBA" id="ARBA00004167"/>
    </source>
</evidence>
<keyword evidence="2" id="KW-0433">Leucine-rich repeat</keyword>
<dbReference type="Pfam" id="PF08263">
    <property type="entry name" value="LRRNT_2"/>
    <property type="match status" value="2"/>
</dbReference>
<feature type="chain" id="PRO_5043175577" description="Leucine-rich repeat-containing N-terminal plant-type domain-containing protein" evidence="11">
    <location>
        <begin position="21"/>
        <end position="470"/>
    </location>
</feature>
<protein>
    <recommendedName>
        <fullName evidence="12">Leucine-rich repeat-containing N-terminal plant-type domain-containing protein</fullName>
    </recommendedName>
</protein>
<dbReference type="STRING" id="4565.A0A3B6IJR1"/>
<dbReference type="AlphaFoldDB" id="A0A3B6IJR1"/>
<dbReference type="Gramene" id="TraesROB_scaffold_018702_01G000100.1">
    <property type="protein sequence ID" value="TraesROB_scaffold_018702_01G000100.1"/>
    <property type="gene ID" value="TraesROB_scaffold_018702_01G000100"/>
</dbReference>
<keyword evidence="3 10" id="KW-0812">Transmembrane</keyword>
<evidence type="ECO:0000256" key="4">
    <source>
        <dbReference type="ARBA" id="ARBA00022729"/>
    </source>
</evidence>
<keyword evidence="5" id="KW-0677">Repeat</keyword>
<dbReference type="EnsemblPlants" id="TraesCS4B02G035100.1">
    <property type="protein sequence ID" value="TraesCS4B02G035100.1"/>
    <property type="gene ID" value="TraesCS4B02G035100"/>
</dbReference>
<evidence type="ECO:0000256" key="11">
    <source>
        <dbReference type="SAM" id="SignalP"/>
    </source>
</evidence>
<evidence type="ECO:0000313" key="13">
    <source>
        <dbReference type="EnsemblPlants" id="TraesCS4B02G035100.1"/>
    </source>
</evidence>
<feature type="transmembrane region" description="Helical" evidence="10">
    <location>
        <begin position="450"/>
        <end position="469"/>
    </location>
</feature>
<keyword evidence="6 10" id="KW-1133">Transmembrane helix</keyword>
<sequence length="470" mass="49713">MLCFSLSADALLLLHRHCSALAPPSLPRPRLDLLMQILRMKVLFFFLLLLAAGHRCAAVASSEDAAYMHLLAAATGADGTLGWKAGTDPCDGGWAGVRCELGRVTGISVRAKGLAGSVPDAANGSLSALEDLDLGNNKVSGRLPILLLPQLTYLWLDGNLFTSMPETFFSGMPLLQVFNLTDNPIADLRSLRTPPDMRGGVITKLDLSKKLFSGPISFISGVASSIQHLKLSHNEFSGELPDFTDFAWLGLLSLDHNKITGVVPASLPQLSRITAINLAGNLLQGPLPEFGKYVVTDLAEAAAGGSFCRLDRGPCDPEVTALLSIAGALGFPLIIARSWLRNDACAGWIGVHCDSQRRVTGINLSRLGLNGSLSSAFGSLLWLQVISMSGNNLRGEIPESVARLPSLRVLDVADNELEGTVPTLSSSVAMWAEGNPELKLSGSSVSTPSISGVFVSTMVALLASFAVFLV</sequence>
<organism evidence="13">
    <name type="scientific">Triticum aestivum</name>
    <name type="common">Wheat</name>
    <dbReference type="NCBI Taxonomy" id="4565"/>
    <lineage>
        <taxon>Eukaryota</taxon>
        <taxon>Viridiplantae</taxon>
        <taxon>Streptophyta</taxon>
        <taxon>Embryophyta</taxon>
        <taxon>Tracheophyta</taxon>
        <taxon>Spermatophyta</taxon>
        <taxon>Magnoliopsida</taxon>
        <taxon>Liliopsida</taxon>
        <taxon>Poales</taxon>
        <taxon>Poaceae</taxon>
        <taxon>BOP clade</taxon>
        <taxon>Pooideae</taxon>
        <taxon>Triticodae</taxon>
        <taxon>Triticeae</taxon>
        <taxon>Triticinae</taxon>
        <taxon>Triticum</taxon>
    </lineage>
</organism>